<dbReference type="GO" id="GO:0000287">
    <property type="term" value="F:magnesium ion binding"/>
    <property type="evidence" value="ECO:0007669"/>
    <property type="project" value="UniProtKB-UniRule"/>
</dbReference>
<dbReference type="Pfam" id="PF02776">
    <property type="entry name" value="TPP_enzyme_N"/>
    <property type="match status" value="1"/>
</dbReference>
<name>A0A7W7Y9L6_9BACT</name>
<dbReference type="PIRSF" id="PIRSF004983">
    <property type="entry name" value="MenD"/>
    <property type="match status" value="1"/>
</dbReference>
<dbReference type="HAMAP" id="MF_01659">
    <property type="entry name" value="MenD"/>
    <property type="match status" value="1"/>
</dbReference>
<evidence type="ECO:0000256" key="6">
    <source>
        <dbReference type="HAMAP-Rule" id="MF_01659"/>
    </source>
</evidence>
<dbReference type="GO" id="GO:0009234">
    <property type="term" value="P:menaquinone biosynthetic process"/>
    <property type="evidence" value="ECO:0007669"/>
    <property type="project" value="UniProtKB-UniRule"/>
</dbReference>
<dbReference type="UniPathway" id="UPA00079"/>
<comment type="cofactor">
    <cofactor evidence="6">
        <name>Mg(2+)</name>
        <dbReference type="ChEBI" id="CHEBI:18420"/>
    </cofactor>
    <cofactor evidence="6">
        <name>Mn(2+)</name>
        <dbReference type="ChEBI" id="CHEBI:29035"/>
    </cofactor>
</comment>
<evidence type="ECO:0000259" key="7">
    <source>
        <dbReference type="Pfam" id="PF02776"/>
    </source>
</evidence>
<evidence type="ECO:0000313" key="8">
    <source>
        <dbReference type="EMBL" id="MBB5031815.1"/>
    </source>
</evidence>
<sequence>MTQTQLIHQTLHTLAYLGVREVCVAAGARNAPLVAALLNCSGIKIWNFFEERSAAFFAMGRIMADRQPVAVVTTSGTAAAELLPAVVEAHYQNLPLILVTADRPKSYRGSGAPQTIEQPGLFGVYATMVGDWDATDESHEGHCSDGPMHLNVCLDEPLETNIPGVDFAAAPPPAPSEEGPIGLVQCDLVVASGMHPEDAAQAAALLARLGAPIVAEATANLHAFPELQPLLIPGGERALQSARPAHVLRIGAVPSWRWWRDLDKEAKIKVTNITRTGFSGLARTENVETLAWENVRSTEATRLEQPCSILRFDPDLTRFPASEPGWMLHLAKAIPAGSRVFVGNSMPIREFNLALQSVNKPGVEFFANRGTNGIDGIVSTFLGASAVHDGECWLILGDLSALYDLAAPWIIQQLDHPRLRIVVVNNGGGKIFSRVTSLRALPDAARSVIENRHELSFEPWAQLWGLEYLQTEDPADLEDLLPMPMIIEINPDPYQTEAFWRDWQKPVIRPR</sequence>
<accession>A0A7W7Y9L6</accession>
<keyword evidence="5 6" id="KW-0464">Manganese</keyword>
<dbReference type="NCBIfam" id="TIGR00173">
    <property type="entry name" value="menD"/>
    <property type="match status" value="1"/>
</dbReference>
<dbReference type="InterPro" id="IPR012001">
    <property type="entry name" value="Thiamin_PyroP_enz_TPP-bd_dom"/>
</dbReference>
<comment type="pathway">
    <text evidence="6">Quinol/quinone metabolism; 1,4-dihydroxy-2-naphthoate biosynthesis; 1,4-dihydroxy-2-naphthoate from chorismate: step 2/7.</text>
</comment>
<comment type="cofactor">
    <cofactor evidence="6">
        <name>thiamine diphosphate</name>
        <dbReference type="ChEBI" id="CHEBI:58937"/>
    </cofactor>
    <text evidence="6">Binds 1 thiamine pyrophosphate per subunit.</text>
</comment>
<comment type="subunit">
    <text evidence="6">Homodimer.</text>
</comment>
<evidence type="ECO:0000256" key="2">
    <source>
        <dbReference type="ARBA" id="ARBA00022723"/>
    </source>
</evidence>
<dbReference type="GO" id="GO:0030145">
    <property type="term" value="F:manganese ion binding"/>
    <property type="evidence" value="ECO:0007669"/>
    <property type="project" value="UniProtKB-UniRule"/>
</dbReference>
<evidence type="ECO:0000256" key="5">
    <source>
        <dbReference type="ARBA" id="ARBA00023211"/>
    </source>
</evidence>
<comment type="similarity">
    <text evidence="6">Belongs to the TPP enzyme family. MenD subfamily.</text>
</comment>
<dbReference type="EC" id="2.2.1.9" evidence="6"/>
<evidence type="ECO:0000256" key="1">
    <source>
        <dbReference type="ARBA" id="ARBA00022679"/>
    </source>
</evidence>
<dbReference type="GO" id="GO:0030976">
    <property type="term" value="F:thiamine pyrophosphate binding"/>
    <property type="evidence" value="ECO:0007669"/>
    <property type="project" value="UniProtKB-UniRule"/>
</dbReference>
<comment type="catalytic activity">
    <reaction evidence="6">
        <text>isochorismate + 2-oxoglutarate + H(+) = 5-enolpyruvoyl-6-hydroxy-2-succinyl-cyclohex-3-ene-1-carboxylate + CO2</text>
        <dbReference type="Rhea" id="RHEA:25593"/>
        <dbReference type="ChEBI" id="CHEBI:15378"/>
        <dbReference type="ChEBI" id="CHEBI:16526"/>
        <dbReference type="ChEBI" id="CHEBI:16810"/>
        <dbReference type="ChEBI" id="CHEBI:29780"/>
        <dbReference type="ChEBI" id="CHEBI:58818"/>
        <dbReference type="EC" id="2.2.1.9"/>
    </reaction>
</comment>
<dbReference type="SUPFAM" id="SSF52518">
    <property type="entry name" value="Thiamin diphosphate-binding fold (THDP-binding)"/>
    <property type="match status" value="2"/>
</dbReference>
<dbReference type="InterPro" id="IPR004433">
    <property type="entry name" value="MenaQ_synth_MenD"/>
</dbReference>
<dbReference type="Gene3D" id="3.40.50.1220">
    <property type="entry name" value="TPP-binding domain"/>
    <property type="match status" value="1"/>
</dbReference>
<comment type="caution">
    <text evidence="8">The sequence shown here is derived from an EMBL/GenBank/DDBJ whole genome shotgun (WGS) entry which is preliminary data.</text>
</comment>
<dbReference type="RefSeq" id="WP_184338755.1">
    <property type="nucleotide sequence ID" value="NZ_JACHIG010000002.1"/>
</dbReference>
<protein>
    <recommendedName>
        <fullName evidence="6">2-succinyl-5-enolpyruvyl-6-hydroxy-3-cyclohexene-1-carboxylate synthase</fullName>
        <shortName evidence="6">SEPHCHC synthase</shortName>
        <ecNumber evidence="6">2.2.1.9</ecNumber>
    </recommendedName>
    <alternativeName>
        <fullName evidence="6">Menaquinone biosynthesis protein MenD</fullName>
    </alternativeName>
</protein>
<feature type="domain" description="Thiamine pyrophosphate enzyme N-terminal TPP-binding" evidence="7">
    <location>
        <begin position="10"/>
        <end position="118"/>
    </location>
</feature>
<dbReference type="Proteomes" id="UP000590740">
    <property type="component" value="Unassembled WGS sequence"/>
</dbReference>
<organism evidence="8 9">
    <name type="scientific">Prosthecobacter vanneervenii</name>
    <dbReference type="NCBI Taxonomy" id="48466"/>
    <lineage>
        <taxon>Bacteria</taxon>
        <taxon>Pseudomonadati</taxon>
        <taxon>Verrucomicrobiota</taxon>
        <taxon>Verrucomicrobiia</taxon>
        <taxon>Verrucomicrobiales</taxon>
        <taxon>Verrucomicrobiaceae</taxon>
        <taxon>Prosthecobacter</taxon>
    </lineage>
</organism>
<comment type="pathway">
    <text evidence="6">Quinol/quinone metabolism; menaquinone biosynthesis.</text>
</comment>
<evidence type="ECO:0000256" key="4">
    <source>
        <dbReference type="ARBA" id="ARBA00023052"/>
    </source>
</evidence>
<keyword evidence="1 6" id="KW-0808">Transferase</keyword>
<comment type="function">
    <text evidence="6">Catalyzes the thiamine diphosphate-dependent decarboxylation of 2-oxoglutarate and the subsequent addition of the resulting succinic semialdehyde-thiamine pyrophosphate anion to isochorismate to yield 2-succinyl-5-enolpyruvyl-6-hydroxy-3-cyclohexene-1-carboxylate (SEPHCHC).</text>
</comment>
<dbReference type="EMBL" id="JACHIG010000002">
    <property type="protein sequence ID" value="MBB5031815.1"/>
    <property type="molecule type" value="Genomic_DNA"/>
</dbReference>
<keyword evidence="4 6" id="KW-0786">Thiamine pyrophosphate</keyword>
<evidence type="ECO:0000256" key="3">
    <source>
        <dbReference type="ARBA" id="ARBA00022842"/>
    </source>
</evidence>
<dbReference type="PANTHER" id="PTHR42916">
    <property type="entry name" value="2-SUCCINYL-5-ENOLPYRUVYL-6-HYDROXY-3-CYCLOHEXENE-1-CARBOXYLATE SYNTHASE"/>
    <property type="match status" value="1"/>
</dbReference>
<gene>
    <name evidence="6" type="primary">menD</name>
    <name evidence="8" type="ORF">HNQ65_001383</name>
</gene>
<dbReference type="UniPathway" id="UPA01057">
    <property type="reaction ID" value="UER00164"/>
</dbReference>
<dbReference type="PANTHER" id="PTHR42916:SF1">
    <property type="entry name" value="PROTEIN PHYLLO, CHLOROPLASTIC"/>
    <property type="match status" value="1"/>
</dbReference>
<keyword evidence="2 6" id="KW-0479">Metal-binding</keyword>
<dbReference type="Gene3D" id="3.40.50.970">
    <property type="match status" value="2"/>
</dbReference>
<reference evidence="8 9" key="1">
    <citation type="submission" date="2020-08" db="EMBL/GenBank/DDBJ databases">
        <title>Genomic Encyclopedia of Type Strains, Phase IV (KMG-IV): sequencing the most valuable type-strain genomes for metagenomic binning, comparative biology and taxonomic classification.</title>
        <authorList>
            <person name="Goeker M."/>
        </authorList>
    </citation>
    <scope>NUCLEOTIDE SEQUENCE [LARGE SCALE GENOMIC DNA]</scope>
    <source>
        <strain evidence="8 9">DSM 12252</strain>
    </source>
</reference>
<keyword evidence="9" id="KW-1185">Reference proteome</keyword>
<dbReference type="CDD" id="cd02009">
    <property type="entry name" value="TPP_SHCHC_synthase"/>
    <property type="match status" value="1"/>
</dbReference>
<dbReference type="InterPro" id="IPR029061">
    <property type="entry name" value="THDP-binding"/>
</dbReference>
<dbReference type="GO" id="GO:0070204">
    <property type="term" value="F:2-succinyl-5-enolpyruvyl-6-hydroxy-3-cyclohexene-1-carboxylic-acid synthase activity"/>
    <property type="evidence" value="ECO:0007669"/>
    <property type="project" value="UniProtKB-UniRule"/>
</dbReference>
<proteinExistence type="inferred from homology"/>
<evidence type="ECO:0000313" key="9">
    <source>
        <dbReference type="Proteomes" id="UP000590740"/>
    </source>
</evidence>
<dbReference type="AlphaFoldDB" id="A0A7W7Y9L6"/>
<keyword evidence="6" id="KW-0474">Menaquinone biosynthesis</keyword>
<keyword evidence="3 6" id="KW-0460">Magnesium</keyword>